<dbReference type="Gene3D" id="3.40.718.10">
    <property type="entry name" value="Isopropylmalate Dehydrogenase"/>
    <property type="match status" value="1"/>
</dbReference>
<proteinExistence type="predicted"/>
<accession>X0XJD7</accession>
<comment type="caution">
    <text evidence="1">The sequence shown here is derived from an EMBL/GenBank/DDBJ whole genome shotgun (WGS) entry which is preliminary data.</text>
</comment>
<organism evidence="1">
    <name type="scientific">marine sediment metagenome</name>
    <dbReference type="NCBI Taxonomy" id="412755"/>
    <lineage>
        <taxon>unclassified sequences</taxon>
        <taxon>metagenomes</taxon>
        <taxon>ecological metagenomes</taxon>
    </lineage>
</organism>
<evidence type="ECO:0000313" key="1">
    <source>
        <dbReference type="EMBL" id="GAG36768.1"/>
    </source>
</evidence>
<sequence length="51" mass="5701">NLEIAREIESAVEDALLEGRTVDIKNPNLKTCSTQEMGDLISKKLTSRLKK</sequence>
<feature type="non-terminal residue" evidence="1">
    <location>
        <position position="1"/>
    </location>
</feature>
<name>X0XJD7_9ZZZZ</name>
<protein>
    <submittedName>
        <fullName evidence="1">Uncharacterized protein</fullName>
    </submittedName>
</protein>
<dbReference type="EMBL" id="BARS01047137">
    <property type="protein sequence ID" value="GAG36768.1"/>
    <property type="molecule type" value="Genomic_DNA"/>
</dbReference>
<gene>
    <name evidence="1" type="ORF">S01H1_70848</name>
</gene>
<reference evidence="1" key="1">
    <citation type="journal article" date="2014" name="Front. Microbiol.">
        <title>High frequency of phylogenetically diverse reductive dehalogenase-homologous genes in deep subseafloor sedimentary metagenomes.</title>
        <authorList>
            <person name="Kawai M."/>
            <person name="Futagami T."/>
            <person name="Toyoda A."/>
            <person name="Takaki Y."/>
            <person name="Nishi S."/>
            <person name="Hori S."/>
            <person name="Arai W."/>
            <person name="Tsubouchi T."/>
            <person name="Morono Y."/>
            <person name="Uchiyama I."/>
            <person name="Ito T."/>
            <person name="Fujiyama A."/>
            <person name="Inagaki F."/>
            <person name="Takami H."/>
        </authorList>
    </citation>
    <scope>NUCLEOTIDE SEQUENCE</scope>
    <source>
        <strain evidence="1">Expedition CK06-06</strain>
    </source>
</reference>
<dbReference type="AlphaFoldDB" id="X0XJD7"/>